<accession>A0A226DSS3</accession>
<protein>
    <submittedName>
        <fullName evidence="2">Uncharacterized protein</fullName>
    </submittedName>
</protein>
<reference evidence="2 3" key="1">
    <citation type="submission" date="2015-12" db="EMBL/GenBank/DDBJ databases">
        <title>The genome of Folsomia candida.</title>
        <authorList>
            <person name="Faddeeva A."/>
            <person name="Derks M.F."/>
            <person name="Anvar Y."/>
            <person name="Smit S."/>
            <person name="Van Straalen N."/>
            <person name="Roelofs D."/>
        </authorList>
    </citation>
    <scope>NUCLEOTIDE SEQUENCE [LARGE SCALE GENOMIC DNA]</scope>
    <source>
        <strain evidence="2 3">VU population</strain>
        <tissue evidence="2">Whole body</tissue>
    </source>
</reference>
<dbReference type="Proteomes" id="UP000198287">
    <property type="component" value="Unassembled WGS sequence"/>
</dbReference>
<keyword evidence="1" id="KW-1133">Transmembrane helix</keyword>
<name>A0A226DSS3_FOLCA</name>
<keyword evidence="3" id="KW-1185">Reference proteome</keyword>
<evidence type="ECO:0000313" key="3">
    <source>
        <dbReference type="Proteomes" id="UP000198287"/>
    </source>
</evidence>
<feature type="transmembrane region" description="Helical" evidence="1">
    <location>
        <begin position="303"/>
        <end position="331"/>
    </location>
</feature>
<keyword evidence="1" id="KW-0472">Membrane</keyword>
<dbReference type="EMBL" id="LNIX01000011">
    <property type="protein sequence ID" value="OXA48532.1"/>
    <property type="molecule type" value="Genomic_DNA"/>
</dbReference>
<sequence>MVSRLQTFYFFVTFSHLTNPSRSETCLFNHKIYTKLQTFEDFNKPARISESACPELNLITQQQSIQKLNPYTTRYYTFYMIISIYSDNVTSTGIILQNLQPFSQERDFVLIFIPNRTSSFEIHEYNSVQIFVPNLAIKLNSRNCKIMIRCHFCEDHNFWHILDTRKSSSKSEFLDMVHTFQHFNKKTVTFGKPVLIDFSRKYTNWFLSLEKSALRPHAQVGTNFVIFGAFLKVVNMTPLSPQELDLIAEESPSINKKHVLRLNLDYTLFPTDSSEKHYSIAETFNNDVVYIYCETRTRLSQNLGVGIFFLPFQTVVWIIIGVFLTIILLLYRQFWRACDFILLLAGIPPSDTWWKQKSVPGSIFLLGFLYLNSLYVCYVTTDVTAALFPERIATNRELFMEFGYKIFLPKEPEGNLSGRIQAYFERENDREEFKRCKIPISRDRFIQEHCPHEDSLDCVRSNPGLGAARILKKFSKIMINTIKRGENGDKIHCNIVRQVWTKVWQMWQFVGADATFGLKKFMGLEVMGLVRFWEGVYREVSMRKNKVTVETKAEEMIKFSPLKLDSNIFVVFCTLVVFLGGCVAMFGLEIFERKRGIHIFLGCDLFCGDIRSRKC</sequence>
<dbReference type="AlphaFoldDB" id="A0A226DSS3"/>
<organism evidence="2 3">
    <name type="scientific">Folsomia candida</name>
    <name type="common">Springtail</name>
    <dbReference type="NCBI Taxonomy" id="158441"/>
    <lineage>
        <taxon>Eukaryota</taxon>
        <taxon>Metazoa</taxon>
        <taxon>Ecdysozoa</taxon>
        <taxon>Arthropoda</taxon>
        <taxon>Hexapoda</taxon>
        <taxon>Collembola</taxon>
        <taxon>Entomobryomorpha</taxon>
        <taxon>Isotomoidea</taxon>
        <taxon>Isotomidae</taxon>
        <taxon>Proisotominae</taxon>
        <taxon>Folsomia</taxon>
    </lineage>
</organism>
<feature type="transmembrane region" description="Helical" evidence="1">
    <location>
        <begin position="568"/>
        <end position="591"/>
    </location>
</feature>
<gene>
    <name evidence="2" type="ORF">Fcan01_16622</name>
</gene>
<comment type="caution">
    <text evidence="2">The sequence shown here is derived from an EMBL/GenBank/DDBJ whole genome shotgun (WGS) entry which is preliminary data.</text>
</comment>
<proteinExistence type="predicted"/>
<keyword evidence="1" id="KW-0812">Transmembrane</keyword>
<feature type="transmembrane region" description="Helical" evidence="1">
    <location>
        <begin position="363"/>
        <end position="381"/>
    </location>
</feature>
<evidence type="ECO:0000313" key="2">
    <source>
        <dbReference type="EMBL" id="OXA48532.1"/>
    </source>
</evidence>
<evidence type="ECO:0000256" key="1">
    <source>
        <dbReference type="SAM" id="Phobius"/>
    </source>
</evidence>